<gene>
    <name evidence="9" type="ordered locus">amb3290</name>
</gene>
<evidence type="ECO:0000313" key="9">
    <source>
        <dbReference type="EMBL" id="BAE52094.1"/>
    </source>
</evidence>
<keyword evidence="10" id="KW-1185">Reference proteome</keyword>
<sequence>MTDALKPLVLVVDDDDAMRGSVAFLLASVGLDSRGFATAEAFLAQLPDDGRPGCVILDVRMPGMSGLELQRLLAERKFVLPLVIVTGHGDVPMAVSALKAGAHDFIEKPFNDQVLLDAVTAAIRASREKLADAANRDVVEKRLASLTRREREVLDRVLAGKPNKQIAFDLDLSIKTVEVHRHAVMEKMAARSVAELAQLMVGLG</sequence>
<evidence type="ECO:0000313" key="10">
    <source>
        <dbReference type="Proteomes" id="UP000007058"/>
    </source>
</evidence>
<dbReference type="Proteomes" id="UP000007058">
    <property type="component" value="Chromosome"/>
</dbReference>
<dbReference type="SUPFAM" id="SSF52172">
    <property type="entry name" value="CheY-like"/>
    <property type="match status" value="1"/>
</dbReference>
<dbReference type="KEGG" id="mag:amb3290"/>
<evidence type="ECO:0000259" key="8">
    <source>
        <dbReference type="PROSITE" id="PS50110"/>
    </source>
</evidence>
<evidence type="ECO:0000256" key="2">
    <source>
        <dbReference type="ARBA" id="ARBA00023012"/>
    </source>
</evidence>
<reference evidence="9 10" key="1">
    <citation type="journal article" date="2005" name="DNA Res.">
        <title>Complete genome sequence of the facultative anaerobic magnetotactic bacterium Magnetospirillum sp. strain AMB-1.</title>
        <authorList>
            <person name="Matsunaga T."/>
            <person name="Okamura Y."/>
            <person name="Fukuda Y."/>
            <person name="Wahyudi A.T."/>
            <person name="Murase Y."/>
            <person name="Takeyama H."/>
        </authorList>
    </citation>
    <scope>NUCLEOTIDE SEQUENCE [LARGE SCALE GENOMIC DNA]</scope>
    <source>
        <strain evidence="10">ATCC 700264 / AMB-1</strain>
    </source>
</reference>
<dbReference type="PANTHER" id="PTHR44688">
    <property type="entry name" value="DNA-BINDING TRANSCRIPTIONAL ACTIVATOR DEVR_DOSR"/>
    <property type="match status" value="1"/>
</dbReference>
<evidence type="ECO:0000256" key="4">
    <source>
        <dbReference type="ARBA" id="ARBA00023125"/>
    </source>
</evidence>
<dbReference type="PANTHER" id="PTHR44688:SF16">
    <property type="entry name" value="DNA-BINDING TRANSCRIPTIONAL ACTIVATOR DEVR_DOSR"/>
    <property type="match status" value="1"/>
</dbReference>
<feature type="domain" description="HTH luxR-type" evidence="7">
    <location>
        <begin position="139"/>
        <end position="204"/>
    </location>
</feature>
<keyword evidence="3" id="KW-0805">Transcription regulation</keyword>
<dbReference type="FunFam" id="3.40.50.2300:FF:000018">
    <property type="entry name" value="DNA-binding transcriptional regulator NtrC"/>
    <property type="match status" value="1"/>
</dbReference>
<dbReference type="EMBL" id="AP007255">
    <property type="protein sequence ID" value="BAE52094.1"/>
    <property type="molecule type" value="Genomic_DNA"/>
</dbReference>
<dbReference type="GO" id="GO:0003677">
    <property type="term" value="F:DNA binding"/>
    <property type="evidence" value="ECO:0007669"/>
    <property type="project" value="UniProtKB-KW"/>
</dbReference>
<dbReference type="CDD" id="cd17537">
    <property type="entry name" value="REC_FixJ"/>
    <property type="match status" value="1"/>
</dbReference>
<dbReference type="PROSITE" id="PS50110">
    <property type="entry name" value="RESPONSE_REGULATORY"/>
    <property type="match status" value="1"/>
</dbReference>
<dbReference type="Gene3D" id="1.10.10.10">
    <property type="entry name" value="Winged helix-like DNA-binding domain superfamily/Winged helix DNA-binding domain"/>
    <property type="match status" value="1"/>
</dbReference>
<dbReference type="InterPro" id="IPR016032">
    <property type="entry name" value="Sig_transdc_resp-reg_C-effctor"/>
</dbReference>
<dbReference type="AlphaFoldDB" id="Q2W231"/>
<dbReference type="InterPro" id="IPR001789">
    <property type="entry name" value="Sig_transdc_resp-reg_receiver"/>
</dbReference>
<feature type="modified residue" description="4-aspartylphosphate" evidence="6">
    <location>
        <position position="58"/>
    </location>
</feature>
<evidence type="ECO:0000256" key="5">
    <source>
        <dbReference type="ARBA" id="ARBA00023163"/>
    </source>
</evidence>
<dbReference type="SMART" id="SM00448">
    <property type="entry name" value="REC"/>
    <property type="match status" value="1"/>
</dbReference>
<dbReference type="GO" id="GO:0006355">
    <property type="term" value="P:regulation of DNA-templated transcription"/>
    <property type="evidence" value="ECO:0007669"/>
    <property type="project" value="InterPro"/>
</dbReference>
<dbReference type="InterPro" id="IPR000792">
    <property type="entry name" value="Tscrpt_reg_LuxR_C"/>
</dbReference>
<keyword evidence="5" id="KW-0804">Transcription</keyword>
<dbReference type="GO" id="GO:0000160">
    <property type="term" value="P:phosphorelay signal transduction system"/>
    <property type="evidence" value="ECO:0007669"/>
    <property type="project" value="UniProtKB-KW"/>
</dbReference>
<dbReference type="CDD" id="cd06170">
    <property type="entry name" value="LuxR_C_like"/>
    <property type="match status" value="1"/>
</dbReference>
<dbReference type="SUPFAM" id="SSF46894">
    <property type="entry name" value="C-terminal effector domain of the bipartite response regulators"/>
    <property type="match status" value="1"/>
</dbReference>
<keyword evidence="2" id="KW-0902">Two-component regulatory system</keyword>
<dbReference type="OrthoDB" id="9782655at2"/>
<dbReference type="Gene3D" id="3.40.50.2300">
    <property type="match status" value="1"/>
</dbReference>
<evidence type="ECO:0000256" key="1">
    <source>
        <dbReference type="ARBA" id="ARBA00022553"/>
    </source>
</evidence>
<keyword evidence="4" id="KW-0238">DNA-binding</keyword>
<feature type="domain" description="Response regulatory" evidence="8">
    <location>
        <begin position="8"/>
        <end position="123"/>
    </location>
</feature>
<evidence type="ECO:0000256" key="6">
    <source>
        <dbReference type="PROSITE-ProRule" id="PRU00169"/>
    </source>
</evidence>
<accession>Q2W231</accession>
<dbReference type="PROSITE" id="PS50043">
    <property type="entry name" value="HTH_LUXR_2"/>
    <property type="match status" value="1"/>
</dbReference>
<evidence type="ECO:0000259" key="7">
    <source>
        <dbReference type="PROSITE" id="PS50043"/>
    </source>
</evidence>
<name>Q2W231_PARM1</name>
<dbReference type="PROSITE" id="PS00622">
    <property type="entry name" value="HTH_LUXR_1"/>
    <property type="match status" value="1"/>
</dbReference>
<keyword evidence="1 6" id="KW-0597">Phosphoprotein</keyword>
<dbReference type="STRING" id="342108.amb3290"/>
<dbReference type="InterPro" id="IPR011006">
    <property type="entry name" value="CheY-like_superfamily"/>
</dbReference>
<evidence type="ECO:0000256" key="3">
    <source>
        <dbReference type="ARBA" id="ARBA00023015"/>
    </source>
</evidence>
<proteinExistence type="predicted"/>
<dbReference type="InterPro" id="IPR036388">
    <property type="entry name" value="WH-like_DNA-bd_sf"/>
</dbReference>
<organism evidence="9 10">
    <name type="scientific">Paramagnetospirillum magneticum (strain ATCC 700264 / AMB-1)</name>
    <name type="common">Magnetospirillum magneticum</name>
    <dbReference type="NCBI Taxonomy" id="342108"/>
    <lineage>
        <taxon>Bacteria</taxon>
        <taxon>Pseudomonadati</taxon>
        <taxon>Pseudomonadota</taxon>
        <taxon>Alphaproteobacteria</taxon>
        <taxon>Rhodospirillales</taxon>
        <taxon>Magnetospirillaceae</taxon>
        <taxon>Paramagnetospirillum</taxon>
    </lineage>
</organism>
<dbReference type="HOGENOM" id="CLU_000445_90_4_5"/>
<dbReference type="PRINTS" id="PR00038">
    <property type="entry name" value="HTHLUXR"/>
</dbReference>
<protein>
    <submittedName>
        <fullName evidence="9">Response regulator</fullName>
    </submittedName>
</protein>
<dbReference type="RefSeq" id="WP_011385652.1">
    <property type="nucleotide sequence ID" value="NC_007626.1"/>
</dbReference>
<dbReference type="SMART" id="SM00421">
    <property type="entry name" value="HTH_LUXR"/>
    <property type="match status" value="1"/>
</dbReference>
<dbReference type="Pfam" id="PF00196">
    <property type="entry name" value="GerE"/>
    <property type="match status" value="1"/>
</dbReference>
<dbReference type="Pfam" id="PF00072">
    <property type="entry name" value="Response_reg"/>
    <property type="match status" value="1"/>
</dbReference>